<protein>
    <recommendedName>
        <fullName evidence="3">SUKH-4 immunity protein of toxin-antitoxin system</fullName>
    </recommendedName>
</protein>
<name>A0ABW9G038_9NOCA</name>
<dbReference type="EMBL" id="JBDLNU010000007">
    <property type="protein sequence ID" value="MFM1731259.1"/>
    <property type="molecule type" value="Genomic_DNA"/>
</dbReference>
<keyword evidence="2" id="KW-1185">Reference proteome</keyword>
<dbReference type="RefSeq" id="WP_348605271.1">
    <property type="nucleotide sequence ID" value="NZ_CP157276.1"/>
</dbReference>
<evidence type="ECO:0000313" key="1">
    <source>
        <dbReference type="EMBL" id="MFM1731259.1"/>
    </source>
</evidence>
<evidence type="ECO:0000313" key="2">
    <source>
        <dbReference type="Proteomes" id="UP001629744"/>
    </source>
</evidence>
<gene>
    <name evidence="1" type="ORF">ABEU19_004820</name>
</gene>
<sequence length="171" mass="18465">MGFSLGFYRIDGGELVDPDREGIAEFLRVRGLRVEHRSLVDDDGAVLAFDGAWSDLYLDPLDQDGPLSGGIDHATLTAAECEFIYGLCVAGRLMVVNPQGDPMYVVPARNHGDEALPDPEGTTWVDSPEELASALGAGFGEFQEYRCRVMSSYLSDWSEDQGGTVSGVGGW</sequence>
<comment type="caution">
    <text evidence="1">The sequence shown here is derived from an EMBL/GenBank/DDBJ whole genome shotgun (WGS) entry which is preliminary data.</text>
</comment>
<evidence type="ECO:0008006" key="3">
    <source>
        <dbReference type="Google" id="ProtNLM"/>
    </source>
</evidence>
<accession>A0ABW9G038</accession>
<proteinExistence type="predicted"/>
<dbReference type="Proteomes" id="UP001629744">
    <property type="component" value="Unassembled WGS sequence"/>
</dbReference>
<organism evidence="1 2">
    <name type="scientific">Prescottella soli</name>
    <dbReference type="NCBI Taxonomy" id="1543852"/>
    <lineage>
        <taxon>Bacteria</taxon>
        <taxon>Bacillati</taxon>
        <taxon>Actinomycetota</taxon>
        <taxon>Actinomycetes</taxon>
        <taxon>Mycobacteriales</taxon>
        <taxon>Nocardiaceae</taxon>
        <taxon>Prescottella</taxon>
    </lineage>
</organism>
<reference evidence="1 2" key="1">
    <citation type="submission" date="2023-11" db="EMBL/GenBank/DDBJ databases">
        <authorList>
            <person name="Val-Calvo J."/>
            <person name="Scortti M."/>
            <person name="Vazquez-Boland J."/>
        </authorList>
    </citation>
    <scope>NUCLEOTIDE SEQUENCE [LARGE SCALE GENOMIC DNA]</scope>
    <source>
        <strain evidence="1 2">DSM 46662</strain>
    </source>
</reference>